<accession>A0A9Y2N0T1</accession>
<evidence type="ECO:0000313" key="2">
    <source>
        <dbReference type="Proteomes" id="UP001236014"/>
    </source>
</evidence>
<dbReference type="Proteomes" id="UP001236014">
    <property type="component" value="Chromosome"/>
</dbReference>
<dbReference type="KEGG" id="acab:QRX50_22370"/>
<dbReference type="RefSeq" id="WP_285974529.1">
    <property type="nucleotide sequence ID" value="NZ_CP127294.1"/>
</dbReference>
<keyword evidence="2" id="KW-1185">Reference proteome</keyword>
<reference evidence="1 2" key="1">
    <citation type="submission" date="2023-06" db="EMBL/GenBank/DDBJ databases">
        <authorList>
            <person name="Oyuntsetseg B."/>
            <person name="Kim S.B."/>
        </authorList>
    </citation>
    <scope>NUCLEOTIDE SEQUENCE [LARGE SCALE GENOMIC DNA]</scope>
    <source>
        <strain evidence="1 2">2-15</strain>
    </source>
</reference>
<name>A0A9Y2N0T1_9PSEU</name>
<dbReference type="EMBL" id="CP127294">
    <property type="protein sequence ID" value="WIX83993.1"/>
    <property type="molecule type" value="Genomic_DNA"/>
</dbReference>
<dbReference type="AlphaFoldDB" id="A0A9Y2N0T1"/>
<sequence length="43" mass="5046">MIYELLRSGQLESVTIGRNRRVPVLAVDDFVARLRREQHEPPQ</sequence>
<proteinExistence type="predicted"/>
<evidence type="ECO:0008006" key="3">
    <source>
        <dbReference type="Google" id="ProtNLM"/>
    </source>
</evidence>
<evidence type="ECO:0000313" key="1">
    <source>
        <dbReference type="EMBL" id="WIX83993.1"/>
    </source>
</evidence>
<gene>
    <name evidence="1" type="ORF">QRX50_22370</name>
</gene>
<protein>
    <recommendedName>
        <fullName evidence="3">Helix-turn-helix domain-containing protein</fullName>
    </recommendedName>
</protein>
<organism evidence="1 2">
    <name type="scientific">Amycolatopsis carbonis</name>
    <dbReference type="NCBI Taxonomy" id="715471"/>
    <lineage>
        <taxon>Bacteria</taxon>
        <taxon>Bacillati</taxon>
        <taxon>Actinomycetota</taxon>
        <taxon>Actinomycetes</taxon>
        <taxon>Pseudonocardiales</taxon>
        <taxon>Pseudonocardiaceae</taxon>
        <taxon>Amycolatopsis</taxon>
    </lineage>
</organism>